<dbReference type="NCBIfam" id="TIGR01930">
    <property type="entry name" value="AcCoA-C-Actrans"/>
    <property type="match status" value="1"/>
</dbReference>
<dbReference type="PROSITE" id="PS00737">
    <property type="entry name" value="THIOLASE_2"/>
    <property type="match status" value="1"/>
</dbReference>
<feature type="active site" description="Proton acceptor" evidence="4">
    <location>
        <position position="358"/>
    </location>
</feature>
<comment type="caution">
    <text evidence="8">The sequence shown here is derived from an EMBL/GenBank/DDBJ whole genome shotgun (WGS) entry which is preliminary data.</text>
</comment>
<dbReference type="GO" id="GO:0003988">
    <property type="term" value="F:acetyl-CoA C-acyltransferase activity"/>
    <property type="evidence" value="ECO:0007669"/>
    <property type="project" value="UniProtKB-ARBA"/>
</dbReference>
<organism evidence="8 9">
    <name type="scientific">Solimonas fluminis</name>
    <dbReference type="NCBI Taxonomy" id="2086571"/>
    <lineage>
        <taxon>Bacteria</taxon>
        <taxon>Pseudomonadati</taxon>
        <taxon>Pseudomonadota</taxon>
        <taxon>Gammaproteobacteria</taxon>
        <taxon>Nevskiales</taxon>
        <taxon>Nevskiaceae</taxon>
        <taxon>Solimonas</taxon>
    </lineage>
</organism>
<evidence type="ECO:0000259" key="6">
    <source>
        <dbReference type="Pfam" id="PF00108"/>
    </source>
</evidence>
<dbReference type="PROSITE" id="PS00099">
    <property type="entry name" value="THIOLASE_3"/>
    <property type="match status" value="1"/>
</dbReference>
<dbReference type="NCBIfam" id="NF006090">
    <property type="entry name" value="PRK08242.1"/>
    <property type="match status" value="1"/>
</dbReference>
<dbReference type="EMBL" id="PSNW01000003">
    <property type="protein sequence ID" value="PPE74510.1"/>
    <property type="molecule type" value="Genomic_DNA"/>
</dbReference>
<feature type="active site" description="Acyl-thioester intermediate" evidence="4">
    <location>
        <position position="91"/>
    </location>
</feature>
<dbReference type="Pfam" id="PF02803">
    <property type="entry name" value="Thiolase_C"/>
    <property type="match status" value="1"/>
</dbReference>
<gene>
    <name evidence="8" type="ORF">C3942_07020</name>
</gene>
<dbReference type="Gene3D" id="3.40.47.10">
    <property type="match status" value="2"/>
</dbReference>
<keyword evidence="2 5" id="KW-0808">Transferase</keyword>
<reference evidence="8 9" key="1">
    <citation type="submission" date="2018-02" db="EMBL/GenBank/DDBJ databases">
        <title>Genome sequencing of Solimonas sp. HR-BB.</title>
        <authorList>
            <person name="Lee Y."/>
            <person name="Jeon C.O."/>
        </authorList>
    </citation>
    <scope>NUCLEOTIDE SEQUENCE [LARGE SCALE GENOMIC DNA]</scope>
    <source>
        <strain evidence="8 9">HR-BB</strain>
    </source>
</reference>
<dbReference type="PANTHER" id="PTHR43365:SF1">
    <property type="entry name" value="ACETYL-COA C-ACYLTRANSFERASE"/>
    <property type="match status" value="1"/>
</dbReference>
<dbReference type="OrthoDB" id="9764638at2"/>
<keyword evidence="3 5" id="KW-0012">Acyltransferase</keyword>
<comment type="similarity">
    <text evidence="1 5">Belongs to the thiolase-like superfamily. Thiolase family.</text>
</comment>
<feature type="domain" description="Thiolase C-terminal" evidence="7">
    <location>
        <begin position="280"/>
        <end position="401"/>
    </location>
</feature>
<dbReference type="InterPro" id="IPR016039">
    <property type="entry name" value="Thiolase-like"/>
</dbReference>
<dbReference type="InterPro" id="IPR020616">
    <property type="entry name" value="Thiolase_N"/>
</dbReference>
<dbReference type="CDD" id="cd00751">
    <property type="entry name" value="thiolase"/>
    <property type="match status" value="1"/>
</dbReference>
<dbReference type="InterPro" id="IPR020615">
    <property type="entry name" value="Thiolase_acyl_enz_int_AS"/>
</dbReference>
<keyword evidence="9" id="KW-1185">Reference proteome</keyword>
<evidence type="ECO:0000256" key="5">
    <source>
        <dbReference type="RuleBase" id="RU003557"/>
    </source>
</evidence>
<evidence type="ECO:0000313" key="8">
    <source>
        <dbReference type="EMBL" id="PPE74510.1"/>
    </source>
</evidence>
<feature type="domain" description="Thiolase N-terminal" evidence="6">
    <location>
        <begin position="6"/>
        <end position="229"/>
    </location>
</feature>
<dbReference type="Pfam" id="PF00108">
    <property type="entry name" value="Thiolase_N"/>
    <property type="match status" value="1"/>
</dbReference>
<dbReference type="RefSeq" id="WP_104229668.1">
    <property type="nucleotide sequence ID" value="NZ_PSNW01000003.1"/>
</dbReference>
<dbReference type="InterPro" id="IPR020610">
    <property type="entry name" value="Thiolase_AS"/>
</dbReference>
<name>A0A2S5THQ2_9GAMM</name>
<feature type="active site" description="Proton acceptor" evidence="4">
    <location>
        <position position="388"/>
    </location>
</feature>
<sequence>MTEAFIYDHVRTPRGKGRADGALHEITPLQLGTQVLQALRERNRLDTALVDDVIMGIVSPVSEQGAVLPRSMALNAGYAETVSGVQVNRFCGSGLEAVSLAAARVMSGMAPAAIGGGVESMSRVAMGSDGGSWPTDPSFAPRVNFVPQGISADLIATLDGYSREDVDGFAVESQRRAAQAWKEGRFGKSILPVRDVIGQVVLDRDEHIRAGTTVADLGKLKPSFEMLGQQAGFDAVAIQRYPQVEAINHVHTGGNSSGIVDGACGILIGTKEFGQKAGLKARARIRSFAAIGSEPCIMLTGPAAVSHKALKLAGMKVSDIDLWEINEAFASVAMRFMRDMDIPHDRVNVNGGAIAMGHPLGATGAIIVGTVLDELERTGKTTALCTLCVGAGMGNAAIIERI</sequence>
<accession>A0A2S5THQ2</accession>
<proteinExistence type="inferred from homology"/>
<evidence type="ECO:0000259" key="7">
    <source>
        <dbReference type="Pfam" id="PF02803"/>
    </source>
</evidence>
<dbReference type="AlphaFoldDB" id="A0A2S5THQ2"/>
<dbReference type="Proteomes" id="UP000238220">
    <property type="component" value="Unassembled WGS sequence"/>
</dbReference>
<dbReference type="SUPFAM" id="SSF53901">
    <property type="entry name" value="Thiolase-like"/>
    <property type="match status" value="2"/>
</dbReference>
<dbReference type="InterPro" id="IPR002155">
    <property type="entry name" value="Thiolase"/>
</dbReference>
<evidence type="ECO:0000256" key="2">
    <source>
        <dbReference type="ARBA" id="ARBA00022679"/>
    </source>
</evidence>
<dbReference type="PANTHER" id="PTHR43365">
    <property type="entry name" value="BLR7806 PROTEIN"/>
    <property type="match status" value="1"/>
</dbReference>
<dbReference type="InterPro" id="IPR020617">
    <property type="entry name" value="Thiolase_C"/>
</dbReference>
<evidence type="ECO:0000256" key="1">
    <source>
        <dbReference type="ARBA" id="ARBA00010982"/>
    </source>
</evidence>
<evidence type="ECO:0000256" key="3">
    <source>
        <dbReference type="ARBA" id="ARBA00023315"/>
    </source>
</evidence>
<dbReference type="PROSITE" id="PS00098">
    <property type="entry name" value="THIOLASE_1"/>
    <property type="match status" value="1"/>
</dbReference>
<dbReference type="InterPro" id="IPR020613">
    <property type="entry name" value="Thiolase_CS"/>
</dbReference>
<evidence type="ECO:0000256" key="4">
    <source>
        <dbReference type="PIRSR" id="PIRSR000429-1"/>
    </source>
</evidence>
<dbReference type="PIRSF" id="PIRSF000429">
    <property type="entry name" value="Ac-CoA_Ac_transf"/>
    <property type="match status" value="1"/>
</dbReference>
<evidence type="ECO:0000313" key="9">
    <source>
        <dbReference type="Proteomes" id="UP000238220"/>
    </source>
</evidence>
<protein>
    <submittedName>
        <fullName evidence="8">Acetyl-CoA acetyltransferase</fullName>
    </submittedName>
</protein>